<organism evidence="1">
    <name type="scientific">Sipha flava</name>
    <name type="common">yellow sugarcane aphid</name>
    <dbReference type="NCBI Taxonomy" id="143950"/>
    <lineage>
        <taxon>Eukaryota</taxon>
        <taxon>Metazoa</taxon>
        <taxon>Ecdysozoa</taxon>
        <taxon>Arthropoda</taxon>
        <taxon>Hexapoda</taxon>
        <taxon>Insecta</taxon>
        <taxon>Pterygota</taxon>
        <taxon>Neoptera</taxon>
        <taxon>Paraneoptera</taxon>
        <taxon>Hemiptera</taxon>
        <taxon>Sternorrhyncha</taxon>
        <taxon>Aphidomorpha</taxon>
        <taxon>Aphidoidea</taxon>
        <taxon>Aphididae</taxon>
        <taxon>Sipha</taxon>
    </lineage>
</organism>
<name>A0A2S2QRM0_9HEMI</name>
<protein>
    <submittedName>
        <fullName evidence="1">Uncharacterized protein</fullName>
    </submittedName>
</protein>
<sequence>MLGTSDKLTTNYQHDTHLPDKQARYYNARNHPDVDGCFFLNHYLRFSFDLHVVFSTDFLSKPVYYHYTRTKRTCLWPSDHNRPLIFNKINTVNVCFGIVS</sequence>
<evidence type="ECO:0000313" key="1">
    <source>
        <dbReference type="EMBL" id="MBY80313.1"/>
    </source>
</evidence>
<proteinExistence type="predicted"/>
<accession>A0A2S2QRM0</accession>
<dbReference type="AlphaFoldDB" id="A0A2S2QRM0"/>
<dbReference type="EMBL" id="GGMS01011110">
    <property type="protein sequence ID" value="MBY80313.1"/>
    <property type="molecule type" value="Transcribed_RNA"/>
</dbReference>
<reference evidence="1" key="1">
    <citation type="submission" date="2018-04" db="EMBL/GenBank/DDBJ databases">
        <title>Transcriptome assembly of Sipha flava.</title>
        <authorList>
            <person name="Scully E.D."/>
            <person name="Geib S.M."/>
            <person name="Palmer N.A."/>
            <person name="Koch K."/>
            <person name="Bradshaw J."/>
            <person name="Heng-Moss T."/>
            <person name="Sarath G."/>
        </authorList>
    </citation>
    <scope>NUCLEOTIDE SEQUENCE</scope>
</reference>
<gene>
    <name evidence="1" type="ORF">g.183253</name>
</gene>